<dbReference type="InterPro" id="IPR050583">
    <property type="entry name" value="Mycobacterial_A85_antigen"/>
</dbReference>
<dbReference type="GO" id="GO:0016747">
    <property type="term" value="F:acyltransferase activity, transferring groups other than amino-acyl groups"/>
    <property type="evidence" value="ECO:0007669"/>
    <property type="project" value="TreeGrafter"/>
</dbReference>
<dbReference type="RefSeq" id="WP_165440540.1">
    <property type="nucleotide sequence ID" value="NZ_SJPI01000001.1"/>
</dbReference>
<accession>A0A5C5WU69</accession>
<evidence type="ECO:0000313" key="4">
    <source>
        <dbReference type="Proteomes" id="UP000316598"/>
    </source>
</evidence>
<dbReference type="Proteomes" id="UP000316598">
    <property type="component" value="Unassembled WGS sequence"/>
</dbReference>
<keyword evidence="3" id="KW-0858">Xylan degradation</keyword>
<dbReference type="SUPFAM" id="SSF52266">
    <property type="entry name" value="SGNH hydrolase"/>
    <property type="match status" value="1"/>
</dbReference>
<keyword evidence="3" id="KW-0378">Hydrolase</keyword>
<dbReference type="PANTHER" id="PTHR48098:SF1">
    <property type="entry name" value="DIACYLGLYCEROL ACYLTRANSFERASE_MYCOLYLTRANSFERASE AG85A"/>
    <property type="match status" value="1"/>
</dbReference>
<dbReference type="SUPFAM" id="SSF53474">
    <property type="entry name" value="alpha/beta-Hydrolases"/>
    <property type="match status" value="1"/>
</dbReference>
<dbReference type="Pfam" id="PF16227">
    <property type="entry name" value="DUF4886"/>
    <property type="match status" value="1"/>
</dbReference>
<dbReference type="GO" id="GO:0016788">
    <property type="term" value="F:hydrolase activity, acting on ester bonds"/>
    <property type="evidence" value="ECO:0007669"/>
    <property type="project" value="UniProtKB-ARBA"/>
</dbReference>
<dbReference type="GO" id="GO:0016798">
    <property type="term" value="F:hydrolase activity, acting on glycosyl bonds"/>
    <property type="evidence" value="ECO:0007669"/>
    <property type="project" value="UniProtKB-KW"/>
</dbReference>
<dbReference type="AlphaFoldDB" id="A0A5C5WU69"/>
<dbReference type="EMBL" id="SJPI01000001">
    <property type="protein sequence ID" value="TWT53671.1"/>
    <property type="molecule type" value="Genomic_DNA"/>
</dbReference>
<dbReference type="InterPro" id="IPR029058">
    <property type="entry name" value="AB_hydrolase_fold"/>
</dbReference>
<comment type="caution">
    <text evidence="3">The sequence shown here is derived from an EMBL/GenBank/DDBJ whole genome shotgun (WGS) entry which is preliminary data.</text>
</comment>
<feature type="signal peptide" evidence="1">
    <location>
        <begin position="1"/>
        <end position="19"/>
    </location>
</feature>
<organism evidence="3 4">
    <name type="scientific">Rubripirellula amarantea</name>
    <dbReference type="NCBI Taxonomy" id="2527999"/>
    <lineage>
        <taxon>Bacteria</taxon>
        <taxon>Pseudomonadati</taxon>
        <taxon>Planctomycetota</taxon>
        <taxon>Planctomycetia</taxon>
        <taxon>Pirellulales</taxon>
        <taxon>Pirellulaceae</taxon>
        <taxon>Rubripirellula</taxon>
    </lineage>
</organism>
<reference evidence="3 4" key="1">
    <citation type="submission" date="2019-02" db="EMBL/GenBank/DDBJ databases">
        <title>Deep-cultivation of Planctomycetes and their phenomic and genomic characterization uncovers novel biology.</title>
        <authorList>
            <person name="Wiegand S."/>
            <person name="Jogler M."/>
            <person name="Boedeker C."/>
            <person name="Pinto D."/>
            <person name="Vollmers J."/>
            <person name="Rivas-Marin E."/>
            <person name="Kohn T."/>
            <person name="Peeters S.H."/>
            <person name="Heuer A."/>
            <person name="Rast P."/>
            <person name="Oberbeckmann S."/>
            <person name="Bunk B."/>
            <person name="Jeske O."/>
            <person name="Meyerdierks A."/>
            <person name="Storesund J.E."/>
            <person name="Kallscheuer N."/>
            <person name="Luecker S."/>
            <person name="Lage O.M."/>
            <person name="Pohl T."/>
            <person name="Merkel B.J."/>
            <person name="Hornburger P."/>
            <person name="Mueller R.-W."/>
            <person name="Bruemmer F."/>
            <person name="Labrenz M."/>
            <person name="Spormann A.M."/>
            <person name="Op Den Camp H."/>
            <person name="Overmann J."/>
            <person name="Amann R."/>
            <person name="Jetten M.S.M."/>
            <person name="Mascher T."/>
            <person name="Medema M.H."/>
            <person name="Devos D.P."/>
            <person name="Kaster A.-K."/>
            <person name="Ovreas L."/>
            <person name="Rohde M."/>
            <person name="Galperin M.Y."/>
            <person name="Jogler C."/>
        </authorList>
    </citation>
    <scope>NUCLEOTIDE SEQUENCE [LARGE SCALE GENOMIC DNA]</scope>
    <source>
        <strain evidence="3 4">Pla22</strain>
    </source>
</reference>
<keyword evidence="3" id="KW-0119">Carbohydrate metabolism</keyword>
<proteinExistence type="predicted"/>
<dbReference type="InterPro" id="IPR032616">
    <property type="entry name" value="DUF4886"/>
</dbReference>
<dbReference type="PANTHER" id="PTHR48098">
    <property type="entry name" value="ENTEROCHELIN ESTERASE-RELATED"/>
    <property type="match status" value="1"/>
</dbReference>
<keyword evidence="1" id="KW-0732">Signal</keyword>
<keyword evidence="4" id="KW-1185">Reference proteome</keyword>
<evidence type="ECO:0000259" key="2">
    <source>
        <dbReference type="Pfam" id="PF16227"/>
    </source>
</evidence>
<feature type="domain" description="DUF4886" evidence="2">
    <location>
        <begin position="289"/>
        <end position="463"/>
    </location>
</feature>
<feature type="chain" id="PRO_5022874787" evidence="1">
    <location>
        <begin position="20"/>
        <end position="573"/>
    </location>
</feature>
<evidence type="ECO:0000313" key="3">
    <source>
        <dbReference type="EMBL" id="TWT53671.1"/>
    </source>
</evidence>
<dbReference type="Gene3D" id="3.40.50.1110">
    <property type="entry name" value="SGNH hydrolase"/>
    <property type="match status" value="1"/>
</dbReference>
<sequence precursor="true">MRSLRVLLLLLTTVTLSWSAPTVSAQREKRAISWVNPQITDMEGLEHKVLDSKSLGHDVGYAVWTPASYSDRGSRRYPVVYFLHGAGGTEASDSGGFSSRIASSIRKGKFPEAICVFPNGGMSGYRGEVESMIIDELIPMIDREYATKAEASGRVLAGFSMGGAGSVRLSLLHPELFCAAGSWGGALSRQGKGEDSPLLPAAKSSASSLKKNNFALLTINGDQDHPEGFSPLNKVLSSLTIPHKVVTLKDTQHNLGHYYDRSADTMIAFLAERLRGEKAHHDSMRTVRVLTIGNSFAENACKYLKNIAADGGVELVIGTANLGGCTLEKHAKLAKQSATDPDNKPYPFSKAGERRKLSLQDYLVADQWDYVTVQQMSALSFKPETFHPHIDQLVEIIRELAPNAKILIHQTWAYRPDSPLLKQWGMSQDEMHAGILQAYESVAKQFDAAIIPVGSAFHEVRTSPGRQVVVPDPNYDFDNPVHPQRPDQTNSLVAGWYWDVADDREPKLKLDFKHANEAGCYLAGLVWYESLTGNDAREITYAPHAVKEADREFLREVAHSVSRTRSPEPDQVR</sequence>
<evidence type="ECO:0000256" key="1">
    <source>
        <dbReference type="SAM" id="SignalP"/>
    </source>
</evidence>
<keyword evidence="3" id="KW-0624">Polysaccharide degradation</keyword>
<gene>
    <name evidence="3" type="ORF">Pla22_13020</name>
</gene>
<protein>
    <submittedName>
        <fullName evidence="3">Endo-1,4-beta-xylanase/feruloyl esterase</fullName>
    </submittedName>
</protein>
<dbReference type="GO" id="GO:0045493">
    <property type="term" value="P:xylan catabolic process"/>
    <property type="evidence" value="ECO:0007669"/>
    <property type="project" value="UniProtKB-KW"/>
</dbReference>
<dbReference type="Gene3D" id="3.40.50.1820">
    <property type="entry name" value="alpha/beta hydrolase"/>
    <property type="match status" value="1"/>
</dbReference>
<dbReference type="Pfam" id="PF00756">
    <property type="entry name" value="Esterase"/>
    <property type="match status" value="1"/>
</dbReference>
<keyword evidence="3" id="KW-0326">Glycosidase</keyword>
<dbReference type="InterPro" id="IPR000801">
    <property type="entry name" value="Esterase-like"/>
</dbReference>
<dbReference type="InterPro" id="IPR036514">
    <property type="entry name" value="SGNH_hydro_sf"/>
</dbReference>
<name>A0A5C5WU69_9BACT</name>